<dbReference type="RefSeq" id="WP_012609925.1">
    <property type="nucleotide sequence ID" value="NZ_FQZU01000025.1"/>
</dbReference>
<accession>A0A1M6SRB4</accession>
<dbReference type="Proteomes" id="UP000183994">
    <property type="component" value="Unassembled WGS sequence"/>
</dbReference>
<sequence length="82" mass="9011">MSDDIRMSVEMRTDYDCEATGFPAERWGEAVFTIAEEEIAIEVSVEEKITVAIMAGETGKEAVWKGTLEGLKKLLTGEIAGR</sequence>
<evidence type="ECO:0000313" key="1">
    <source>
        <dbReference type="EMBL" id="SHK47189.1"/>
    </source>
</evidence>
<dbReference type="EMBL" id="FQZU01000025">
    <property type="protein sequence ID" value="SHK47189.1"/>
    <property type="molecule type" value="Genomic_DNA"/>
</dbReference>
<dbReference type="AlphaFoldDB" id="A0A1M6SRB4"/>
<name>A0A1M6SRB4_9BACT</name>
<proteinExistence type="predicted"/>
<protein>
    <submittedName>
        <fullName evidence="1">Uncharacterized protein</fullName>
    </submittedName>
</protein>
<organism evidence="1 2">
    <name type="scientific">Desulfatibacillum alkenivorans DSM 16219</name>
    <dbReference type="NCBI Taxonomy" id="1121393"/>
    <lineage>
        <taxon>Bacteria</taxon>
        <taxon>Pseudomonadati</taxon>
        <taxon>Thermodesulfobacteriota</taxon>
        <taxon>Desulfobacteria</taxon>
        <taxon>Desulfobacterales</taxon>
        <taxon>Desulfatibacillaceae</taxon>
        <taxon>Desulfatibacillum</taxon>
    </lineage>
</organism>
<evidence type="ECO:0000313" key="2">
    <source>
        <dbReference type="Proteomes" id="UP000183994"/>
    </source>
</evidence>
<reference evidence="2" key="1">
    <citation type="submission" date="2016-11" db="EMBL/GenBank/DDBJ databases">
        <authorList>
            <person name="Varghese N."/>
            <person name="Submissions S."/>
        </authorList>
    </citation>
    <scope>NUCLEOTIDE SEQUENCE [LARGE SCALE GENOMIC DNA]</scope>
    <source>
        <strain evidence="2">DSM 16219</strain>
    </source>
</reference>
<gene>
    <name evidence="1" type="ORF">SAMN02745216_03505</name>
</gene>
<keyword evidence="2" id="KW-1185">Reference proteome</keyword>